<feature type="binding site" evidence="5">
    <location>
        <position position="73"/>
    </location>
    <ligand>
        <name>substrate</name>
    </ligand>
</feature>
<gene>
    <name evidence="5 6" type="primary">ubiC</name>
    <name evidence="6" type="ORF">AW06_001519</name>
    <name evidence="7" type="ORF">HWD57_10205</name>
</gene>
<evidence type="ECO:0000313" key="6">
    <source>
        <dbReference type="EMBL" id="KFB77401.1"/>
    </source>
</evidence>
<dbReference type="PANTHER" id="PTHR38683">
    <property type="entry name" value="CHORISMATE PYRUVATE-LYASE"/>
    <property type="match status" value="1"/>
</dbReference>
<organism evidence="6 8">
    <name type="scientific">Candidatus Accumulibacter cognatus</name>
    <dbReference type="NCBI Taxonomy" id="2954383"/>
    <lineage>
        <taxon>Bacteria</taxon>
        <taxon>Pseudomonadati</taxon>
        <taxon>Pseudomonadota</taxon>
        <taxon>Betaproteobacteria</taxon>
        <taxon>Candidatus Accumulibacter</taxon>
    </lineage>
</organism>
<dbReference type="UniPathway" id="UPA00232"/>
<feature type="binding site" evidence="5">
    <location>
        <position position="111"/>
    </location>
    <ligand>
        <name>substrate</name>
    </ligand>
</feature>
<dbReference type="EC" id="4.1.3.40" evidence="5"/>
<comment type="catalytic activity">
    <reaction evidence="5">
        <text>chorismate = 4-hydroxybenzoate + pyruvate</text>
        <dbReference type="Rhea" id="RHEA:16505"/>
        <dbReference type="ChEBI" id="CHEBI:15361"/>
        <dbReference type="ChEBI" id="CHEBI:17879"/>
        <dbReference type="ChEBI" id="CHEBI:29748"/>
        <dbReference type="EC" id="4.1.3.40"/>
    </reaction>
</comment>
<evidence type="ECO:0000313" key="8">
    <source>
        <dbReference type="Proteomes" id="UP000021315"/>
    </source>
</evidence>
<evidence type="ECO:0000256" key="1">
    <source>
        <dbReference type="ARBA" id="ARBA00022490"/>
    </source>
</evidence>
<evidence type="ECO:0000256" key="3">
    <source>
        <dbReference type="ARBA" id="ARBA00023239"/>
    </source>
</evidence>
<feature type="binding site" evidence="5">
    <location>
        <position position="173"/>
    </location>
    <ligand>
        <name>substrate</name>
    </ligand>
</feature>
<dbReference type="RefSeq" id="WP_138678291.1">
    <property type="nucleotide sequence ID" value="NZ_JDST02000029.1"/>
</dbReference>
<comment type="similarity">
    <text evidence="5">Belongs to the UbiC family.</text>
</comment>
<comment type="subcellular location">
    <subcellularLocation>
        <location evidence="5">Cytoplasm</location>
    </subcellularLocation>
</comment>
<dbReference type="GO" id="GO:0008813">
    <property type="term" value="F:chorismate lyase activity"/>
    <property type="evidence" value="ECO:0007669"/>
    <property type="project" value="UniProtKB-UniRule"/>
</dbReference>
<evidence type="ECO:0000256" key="2">
    <source>
        <dbReference type="ARBA" id="ARBA00022688"/>
    </source>
</evidence>
<dbReference type="SUPFAM" id="SSF64288">
    <property type="entry name" value="Chorismate lyase-like"/>
    <property type="match status" value="1"/>
</dbReference>
<dbReference type="InterPro" id="IPR028978">
    <property type="entry name" value="Chorismate_lyase_/UTRA_dom_sf"/>
</dbReference>
<keyword evidence="3 5" id="KW-0456">Lyase</keyword>
<dbReference type="GO" id="GO:0005829">
    <property type="term" value="C:cytosol"/>
    <property type="evidence" value="ECO:0007669"/>
    <property type="project" value="TreeGrafter"/>
</dbReference>
<name>A0A080M8U7_9PROT</name>
<protein>
    <recommendedName>
        <fullName evidence="5">Probable chorismate pyruvate-lyase</fullName>
        <shortName evidence="5">CL</shortName>
        <shortName evidence="5">CPL</shortName>
        <ecNumber evidence="5">4.1.3.40</ecNumber>
    </recommendedName>
</protein>
<dbReference type="EMBL" id="JDST02000029">
    <property type="protein sequence ID" value="KFB77401.1"/>
    <property type="molecule type" value="Genomic_DNA"/>
</dbReference>
<dbReference type="Gene3D" id="3.40.1410.10">
    <property type="entry name" value="Chorismate lyase-like"/>
    <property type="match status" value="1"/>
</dbReference>
<proteinExistence type="inferred from homology"/>
<dbReference type="Proteomes" id="UP000021315">
    <property type="component" value="Unassembled WGS sequence"/>
</dbReference>
<keyword evidence="4 5" id="KW-0670">Pyruvate</keyword>
<dbReference type="GO" id="GO:0042866">
    <property type="term" value="P:pyruvate biosynthetic process"/>
    <property type="evidence" value="ECO:0007669"/>
    <property type="project" value="UniProtKB-UniRule"/>
</dbReference>
<evidence type="ECO:0000256" key="4">
    <source>
        <dbReference type="ARBA" id="ARBA00023317"/>
    </source>
</evidence>
<reference evidence="7" key="3">
    <citation type="submission" date="2020-06" db="EMBL/GenBank/DDBJ databases">
        <authorList>
            <person name="Arumugam K."/>
            <person name="Besarab I."/>
            <person name="Haryono M."/>
            <person name="Bagci C."/>
            <person name="Beier S."/>
            <person name="Buchfink B."/>
            <person name="Gorska A."/>
            <person name="Qiu G."/>
            <person name="Huson D.H."/>
            <person name="Williams R.B."/>
        </authorList>
    </citation>
    <scope>NUCLEOTIDE SEQUENCE</scope>
    <source>
        <strain evidence="7">SSA1</strain>
    </source>
</reference>
<comment type="pathway">
    <text evidence="5">Cofactor biosynthesis; ubiquinone biosynthesis.</text>
</comment>
<dbReference type="KEGG" id="acog:HWD57_10205"/>
<reference evidence="6 8" key="1">
    <citation type="submission" date="2014-02" db="EMBL/GenBank/DDBJ databases">
        <title>Expanding our view of genomic diversity in Candidatus Accumulibacter clades.</title>
        <authorList>
            <person name="Skennerton C.T."/>
            <person name="Barr J.J."/>
            <person name="Slater F.R."/>
            <person name="Bond P.L."/>
            <person name="Tyson G.W."/>
        </authorList>
    </citation>
    <scope>NUCLEOTIDE SEQUENCE [LARGE SCALE GENOMIC DNA]</scope>
    <source>
        <strain evidence="8">SK-02</strain>
    </source>
</reference>
<dbReference type="GO" id="GO:0006744">
    <property type="term" value="P:ubiquinone biosynthetic process"/>
    <property type="evidence" value="ECO:0007669"/>
    <property type="project" value="UniProtKB-UniRule"/>
</dbReference>
<dbReference type="Pfam" id="PF04345">
    <property type="entry name" value="Chor_lyase"/>
    <property type="match status" value="1"/>
</dbReference>
<dbReference type="EMBL" id="CP058708">
    <property type="protein sequence ID" value="QLH50111.1"/>
    <property type="molecule type" value="Genomic_DNA"/>
</dbReference>
<dbReference type="HAMAP" id="MF_01632">
    <property type="entry name" value="UbiC"/>
    <property type="match status" value="1"/>
</dbReference>
<dbReference type="STRING" id="1453999.AW06_001519"/>
<evidence type="ECO:0000256" key="5">
    <source>
        <dbReference type="HAMAP-Rule" id="MF_01632"/>
    </source>
</evidence>
<dbReference type="Proteomes" id="UP000509684">
    <property type="component" value="Chromosome"/>
</dbReference>
<dbReference type="InterPro" id="IPR007440">
    <property type="entry name" value="Chorismate--pyruvate_lyase"/>
</dbReference>
<keyword evidence="2 5" id="KW-0831">Ubiquinone biosynthesis</keyword>
<keyword evidence="8" id="KW-1185">Reference proteome</keyword>
<sequence>MPVADSQCWRSKLLRTADNVAFLPWLRHRASLTARIQARGRFALQVIYQGLARPTADEARALGLAVEEQAWIREVALSCDDQRVVFAHTVLPCRPRGPLTLWLARLGSRSLGALLFAHAGFSRGPMTFKRIDRRHALYSRAVKALQLAEPVPCVLWARRSQFGFDNQSVLVSEVFSPLLLRAPSSQPPSTN</sequence>
<reference evidence="7 9" key="2">
    <citation type="journal article" date="2019" name="Microbiome">
        <title>Annotated bacterial chromosomes from frame-shift-corrected long-read metagenomic data.</title>
        <authorList>
            <person name="Arumugam K."/>
            <person name="Bagci C."/>
            <person name="Bessarab I."/>
            <person name="Beier S."/>
            <person name="Buchfink B."/>
            <person name="Gorska A."/>
            <person name="Qiu G."/>
            <person name="Huson D.H."/>
            <person name="Williams R.B.H."/>
        </authorList>
    </citation>
    <scope>NUCLEOTIDE SEQUENCE [LARGE SCALE GENOMIC DNA]</scope>
    <source>
        <strain evidence="7">SSA1</strain>
    </source>
</reference>
<comment type="caution">
    <text evidence="5">Lacks conserved residue(s) required for the propagation of feature annotation.</text>
</comment>
<comment type="function">
    <text evidence="5">Removes the pyruvyl group from chorismate, with concomitant aromatization of the ring, to provide 4-hydroxybenzoate (4HB) for the ubiquinone pathway.</text>
</comment>
<evidence type="ECO:0000313" key="7">
    <source>
        <dbReference type="EMBL" id="QLH50111.1"/>
    </source>
</evidence>
<dbReference type="AlphaFoldDB" id="A0A080M8U7"/>
<accession>A0A080M8U7</accession>
<dbReference type="PANTHER" id="PTHR38683:SF1">
    <property type="entry name" value="CHORISMATE PYRUVATE-LYASE"/>
    <property type="match status" value="1"/>
</dbReference>
<accession>A0A7D5NC43</accession>
<keyword evidence="1 5" id="KW-0963">Cytoplasm</keyword>
<evidence type="ECO:0000313" key="9">
    <source>
        <dbReference type="Proteomes" id="UP000509684"/>
    </source>
</evidence>